<dbReference type="InterPro" id="IPR000073">
    <property type="entry name" value="AB_hydrolase_1"/>
</dbReference>
<dbReference type="SUPFAM" id="SSF53474">
    <property type="entry name" value="alpha/beta-Hydrolases"/>
    <property type="match status" value="1"/>
</dbReference>
<dbReference type="eggNOG" id="ENOG502SK5R">
    <property type="taxonomic scope" value="Eukaryota"/>
</dbReference>
<evidence type="ECO:0000313" key="4">
    <source>
        <dbReference type="EMBL" id="EIM80300.1"/>
    </source>
</evidence>
<protein>
    <submittedName>
        <fullName evidence="4">Proline iminopeptidase</fullName>
    </submittedName>
</protein>
<dbReference type="Proteomes" id="UP000053927">
    <property type="component" value="Unassembled WGS sequence"/>
</dbReference>
<dbReference type="KEGG" id="shs:STEHIDRAFT_115771"/>
<dbReference type="GO" id="GO:0016020">
    <property type="term" value="C:membrane"/>
    <property type="evidence" value="ECO:0007669"/>
    <property type="project" value="TreeGrafter"/>
</dbReference>
<dbReference type="PRINTS" id="PR00793">
    <property type="entry name" value="PROAMNOPTASE"/>
</dbReference>
<dbReference type="AlphaFoldDB" id="R7RZF2"/>
<dbReference type="InterPro" id="IPR050266">
    <property type="entry name" value="AB_hydrolase_sf"/>
</dbReference>
<keyword evidence="5" id="KW-1185">Reference proteome</keyword>
<dbReference type="Gene3D" id="3.40.50.1820">
    <property type="entry name" value="alpha/beta hydrolase"/>
    <property type="match status" value="1"/>
</dbReference>
<dbReference type="GO" id="GO:0008233">
    <property type="term" value="F:peptidase activity"/>
    <property type="evidence" value="ECO:0007669"/>
    <property type="project" value="InterPro"/>
</dbReference>
<feature type="domain" description="AB hydrolase-1" evidence="3">
    <location>
        <begin position="40"/>
        <end position="296"/>
    </location>
</feature>
<dbReference type="GeneID" id="18795812"/>
<dbReference type="InterPro" id="IPR002410">
    <property type="entry name" value="Peptidase_S33"/>
</dbReference>
<sequence>MDKTLLFVEGTIPLTFNGEAFYTYYKVVGNPPSSTSSSRPPVIAIHGGPGFSHDYILPISDIVVRDPSTTVIFYDLLGGARSTHLPHKPETFWTFELFVAELDNLVRHFGLQDKPFDLLGHCFGGALAMEYIVEHQPKALRRLVLVTSCADSPSQHAERKRLIGELPSGPREILLESMAKHVQEGAPFLKEEKVAWRLFSDINCCNVHPLPAELQYSAEQAEDDAGGSAPLNAMRNNVLEHNWDIKDRLHLIKVPTLLLNSERGYMTDAVVAPLFNSIEKVKWVKFAKSSHTPFWEERERFSKVLSGFLEQA</sequence>
<dbReference type="RefSeq" id="XP_007310444.1">
    <property type="nucleotide sequence ID" value="XM_007310382.1"/>
</dbReference>
<proteinExistence type="inferred from homology"/>
<name>R7RZF2_STEHR</name>
<gene>
    <name evidence="4" type="ORF">STEHIDRAFT_115771</name>
</gene>
<comment type="similarity">
    <text evidence="1">Belongs to the peptidase S33 family.</text>
</comment>
<dbReference type="PIRSF" id="PIRSF005539">
    <property type="entry name" value="Pept_S33_TRI_F1"/>
    <property type="match status" value="1"/>
</dbReference>
<dbReference type="PANTHER" id="PTHR43798">
    <property type="entry name" value="MONOACYLGLYCEROL LIPASE"/>
    <property type="match status" value="1"/>
</dbReference>
<dbReference type="GO" id="GO:0006508">
    <property type="term" value="P:proteolysis"/>
    <property type="evidence" value="ECO:0007669"/>
    <property type="project" value="InterPro"/>
</dbReference>
<evidence type="ECO:0000313" key="5">
    <source>
        <dbReference type="Proteomes" id="UP000053927"/>
    </source>
</evidence>
<evidence type="ECO:0000256" key="2">
    <source>
        <dbReference type="ARBA" id="ARBA00022801"/>
    </source>
</evidence>
<evidence type="ECO:0000256" key="1">
    <source>
        <dbReference type="ARBA" id="ARBA00010088"/>
    </source>
</evidence>
<dbReference type="OrthoDB" id="190201at2759"/>
<dbReference type="PANTHER" id="PTHR43798:SF27">
    <property type="entry name" value="HYDROLASE ALPHA_BETA HYDROLASE FOLD FAMILY"/>
    <property type="match status" value="1"/>
</dbReference>
<keyword evidence="2" id="KW-0378">Hydrolase</keyword>
<dbReference type="OMA" id="FEWDIID"/>
<accession>R7RZF2</accession>
<dbReference type="EMBL" id="JH687398">
    <property type="protein sequence ID" value="EIM80300.1"/>
    <property type="molecule type" value="Genomic_DNA"/>
</dbReference>
<reference evidence="5" key="1">
    <citation type="journal article" date="2012" name="Science">
        <title>The Paleozoic origin of enzymatic lignin decomposition reconstructed from 31 fungal genomes.</title>
        <authorList>
            <person name="Floudas D."/>
            <person name="Binder M."/>
            <person name="Riley R."/>
            <person name="Barry K."/>
            <person name="Blanchette R.A."/>
            <person name="Henrissat B."/>
            <person name="Martinez A.T."/>
            <person name="Otillar R."/>
            <person name="Spatafora J.W."/>
            <person name="Yadav J.S."/>
            <person name="Aerts A."/>
            <person name="Benoit I."/>
            <person name="Boyd A."/>
            <person name="Carlson A."/>
            <person name="Copeland A."/>
            <person name="Coutinho P.M."/>
            <person name="de Vries R.P."/>
            <person name="Ferreira P."/>
            <person name="Findley K."/>
            <person name="Foster B."/>
            <person name="Gaskell J."/>
            <person name="Glotzer D."/>
            <person name="Gorecki P."/>
            <person name="Heitman J."/>
            <person name="Hesse C."/>
            <person name="Hori C."/>
            <person name="Igarashi K."/>
            <person name="Jurgens J.A."/>
            <person name="Kallen N."/>
            <person name="Kersten P."/>
            <person name="Kohler A."/>
            <person name="Kuees U."/>
            <person name="Kumar T.K.A."/>
            <person name="Kuo A."/>
            <person name="LaButti K."/>
            <person name="Larrondo L.F."/>
            <person name="Lindquist E."/>
            <person name="Ling A."/>
            <person name="Lombard V."/>
            <person name="Lucas S."/>
            <person name="Lundell T."/>
            <person name="Martin R."/>
            <person name="McLaughlin D.J."/>
            <person name="Morgenstern I."/>
            <person name="Morin E."/>
            <person name="Murat C."/>
            <person name="Nagy L.G."/>
            <person name="Nolan M."/>
            <person name="Ohm R.A."/>
            <person name="Patyshakuliyeva A."/>
            <person name="Rokas A."/>
            <person name="Ruiz-Duenas F.J."/>
            <person name="Sabat G."/>
            <person name="Salamov A."/>
            <person name="Samejima M."/>
            <person name="Schmutz J."/>
            <person name="Slot J.C."/>
            <person name="St John F."/>
            <person name="Stenlid J."/>
            <person name="Sun H."/>
            <person name="Sun S."/>
            <person name="Syed K."/>
            <person name="Tsang A."/>
            <person name="Wiebenga A."/>
            <person name="Young D."/>
            <person name="Pisabarro A."/>
            <person name="Eastwood D.C."/>
            <person name="Martin F."/>
            <person name="Cullen D."/>
            <person name="Grigoriev I.V."/>
            <person name="Hibbett D.S."/>
        </authorList>
    </citation>
    <scope>NUCLEOTIDE SEQUENCE [LARGE SCALE GENOMIC DNA]</scope>
    <source>
        <strain evidence="5">FP-91666</strain>
    </source>
</reference>
<evidence type="ECO:0000259" key="3">
    <source>
        <dbReference type="Pfam" id="PF00561"/>
    </source>
</evidence>
<dbReference type="InterPro" id="IPR005945">
    <property type="entry name" value="Pro_imino_pep"/>
</dbReference>
<dbReference type="Pfam" id="PF00561">
    <property type="entry name" value="Abhydrolase_1"/>
    <property type="match status" value="1"/>
</dbReference>
<dbReference type="InterPro" id="IPR029058">
    <property type="entry name" value="AB_hydrolase_fold"/>
</dbReference>
<organism evidence="4 5">
    <name type="scientific">Stereum hirsutum (strain FP-91666)</name>
    <name type="common">White-rot fungus</name>
    <dbReference type="NCBI Taxonomy" id="721885"/>
    <lineage>
        <taxon>Eukaryota</taxon>
        <taxon>Fungi</taxon>
        <taxon>Dikarya</taxon>
        <taxon>Basidiomycota</taxon>
        <taxon>Agaricomycotina</taxon>
        <taxon>Agaricomycetes</taxon>
        <taxon>Russulales</taxon>
        <taxon>Stereaceae</taxon>
        <taxon>Stereum</taxon>
    </lineage>
</organism>